<evidence type="ECO:0000313" key="2">
    <source>
        <dbReference type="Proteomes" id="UP001050975"/>
    </source>
</evidence>
<dbReference type="Proteomes" id="UP001050975">
    <property type="component" value="Unassembled WGS sequence"/>
</dbReference>
<dbReference type="EMBL" id="BLAY01000092">
    <property type="protein sequence ID" value="GET40477.1"/>
    <property type="molecule type" value="Genomic_DNA"/>
</dbReference>
<comment type="caution">
    <text evidence="1">The sequence shown here is derived from an EMBL/GenBank/DDBJ whole genome shotgun (WGS) entry which is preliminary data.</text>
</comment>
<keyword evidence="2" id="KW-1185">Reference proteome</keyword>
<dbReference type="InterPro" id="IPR008912">
    <property type="entry name" value="Uncharacterised_CoxE"/>
</dbReference>
<dbReference type="RefSeq" id="WP_226586324.1">
    <property type="nucleotide sequence ID" value="NZ_BLAY01000092.1"/>
</dbReference>
<dbReference type="Pfam" id="PF05762">
    <property type="entry name" value="VWA_CoxE"/>
    <property type="match status" value="1"/>
</dbReference>
<dbReference type="AlphaFoldDB" id="A0AAV3XJ79"/>
<name>A0AAV3XJ79_9CYAN</name>
<protein>
    <submittedName>
        <fullName evidence="1">VWA containing CoxE family protein</fullName>
    </submittedName>
</protein>
<sequence length="272" mass="31117">MWVKSLAEKKCFDDDFELYTEAGIQAARIIPNAPETELKQPPQTAAEITAKTPQNNPLTTTEVTAEIEVAQAVTQGIQPDRQTPVIKFSLNHEYFPVTRRQLRRGWRYLRYPIRSGIAAELDVDATVKRISQQGFFLEPVLASSRANKIELILLIDQSNSMLPFHNLAERLIATARDGERVGQVKVYYFNNAIRDFLYLQPNLEPFKKDKITDLTIHWHQNRTTILIFSDGGAARGGFNPGRIRLTREFFGRIKPMVKQVTWLNPIPQLLMP</sequence>
<proteinExistence type="predicted"/>
<reference evidence="1" key="1">
    <citation type="submission" date="2019-10" db="EMBL/GenBank/DDBJ databases">
        <title>Draft genome sequece of Microseira wollei NIES-4236.</title>
        <authorList>
            <person name="Yamaguchi H."/>
            <person name="Suzuki S."/>
            <person name="Kawachi M."/>
        </authorList>
    </citation>
    <scope>NUCLEOTIDE SEQUENCE</scope>
    <source>
        <strain evidence="1">NIES-4236</strain>
    </source>
</reference>
<accession>A0AAV3XJ79</accession>
<evidence type="ECO:0000313" key="1">
    <source>
        <dbReference type="EMBL" id="GET40477.1"/>
    </source>
</evidence>
<organism evidence="1 2">
    <name type="scientific">Microseira wollei NIES-4236</name>
    <dbReference type="NCBI Taxonomy" id="2530354"/>
    <lineage>
        <taxon>Bacteria</taxon>
        <taxon>Bacillati</taxon>
        <taxon>Cyanobacteriota</taxon>
        <taxon>Cyanophyceae</taxon>
        <taxon>Oscillatoriophycideae</taxon>
        <taxon>Aerosakkonematales</taxon>
        <taxon>Aerosakkonemataceae</taxon>
        <taxon>Microseira</taxon>
    </lineage>
</organism>
<gene>
    <name evidence="1" type="ORF">MiSe_52860</name>
</gene>